<keyword evidence="3" id="KW-0378">Hydrolase</keyword>
<evidence type="ECO:0000313" key="10">
    <source>
        <dbReference type="Proteomes" id="UP000295083"/>
    </source>
</evidence>
<evidence type="ECO:0000256" key="7">
    <source>
        <dbReference type="PIRSR" id="PIRSR600223-1"/>
    </source>
</evidence>
<comment type="caution">
    <text evidence="9">The sequence shown here is derived from an EMBL/GenBank/DDBJ whole genome shotgun (WGS) entry which is preliminary data.</text>
</comment>
<dbReference type="InterPro" id="IPR000223">
    <property type="entry name" value="Pept_S26A_signal_pept_1"/>
</dbReference>
<feature type="active site" evidence="7">
    <location>
        <position position="42"/>
    </location>
</feature>
<dbReference type="Pfam" id="PF10502">
    <property type="entry name" value="Peptidase_S26"/>
    <property type="match status" value="2"/>
</dbReference>
<dbReference type="GO" id="GO:0006627">
    <property type="term" value="P:protein processing involved in protein targeting to mitochondrion"/>
    <property type="evidence" value="ECO:0007669"/>
    <property type="project" value="TreeGrafter"/>
</dbReference>
<protein>
    <submittedName>
        <fullName evidence="9">Mitochondrial inner membrane protease subunit 1</fullName>
    </submittedName>
</protein>
<dbReference type="SUPFAM" id="SSF51306">
    <property type="entry name" value="LexA/Signal peptidase"/>
    <property type="match status" value="1"/>
</dbReference>
<name>A0A4R8Q7M7_9PEZI</name>
<evidence type="ECO:0000313" key="9">
    <source>
        <dbReference type="EMBL" id="TDZ34607.1"/>
    </source>
</evidence>
<evidence type="ECO:0000256" key="3">
    <source>
        <dbReference type="ARBA" id="ARBA00022801"/>
    </source>
</evidence>
<evidence type="ECO:0000256" key="6">
    <source>
        <dbReference type="ARBA" id="ARBA00038445"/>
    </source>
</evidence>
<evidence type="ECO:0000256" key="2">
    <source>
        <dbReference type="ARBA" id="ARBA00022792"/>
    </source>
</evidence>
<keyword evidence="10" id="KW-1185">Reference proteome</keyword>
<feature type="domain" description="Peptidase S26" evidence="8">
    <location>
        <begin position="110"/>
        <end position="145"/>
    </location>
</feature>
<feature type="domain" description="Peptidase S26" evidence="8">
    <location>
        <begin position="15"/>
        <end position="98"/>
    </location>
</feature>
<sequence>MSPASAVAGHPFRLVLTTIKTMFAAHVFWEYGYSWGPTAGASMLPTFDIQGDYALVDKRYRLGRNIAVGDLVNYRIPIFKNSDGVKRVIGMPGDYVLVNSPDAPGDMMIQVPKGHCWIVGDNLEFSRDSRHFGPVPLGLIEGKVVAKPMPWSSRQIFRNALVKPEDEGRGANGKDQP</sequence>
<dbReference type="GO" id="GO:0004252">
    <property type="term" value="F:serine-type endopeptidase activity"/>
    <property type="evidence" value="ECO:0007669"/>
    <property type="project" value="InterPro"/>
</dbReference>
<dbReference type="InterPro" id="IPR052064">
    <property type="entry name" value="Mito_IMP1_subunit"/>
</dbReference>
<gene>
    <name evidence="9" type="primary">imp1</name>
    <name evidence="9" type="ORF">C8035_v010341</name>
</gene>
<dbReference type="PANTHER" id="PTHR12383:SF16">
    <property type="entry name" value="MITOCHONDRIAL INNER MEMBRANE PROTEASE SUBUNIT 1"/>
    <property type="match status" value="1"/>
</dbReference>
<keyword evidence="2" id="KW-0999">Mitochondrion inner membrane</keyword>
<comment type="similarity">
    <text evidence="6">Belongs to the peptidase S26 family. IMP1 subfamily.</text>
</comment>
<evidence type="ECO:0000256" key="5">
    <source>
        <dbReference type="ARBA" id="ARBA00023136"/>
    </source>
</evidence>
<dbReference type="EMBL" id="QAPG01000051">
    <property type="protein sequence ID" value="TDZ34607.1"/>
    <property type="molecule type" value="Genomic_DNA"/>
</dbReference>
<dbReference type="PRINTS" id="PR00727">
    <property type="entry name" value="LEADERPTASE"/>
</dbReference>
<keyword evidence="9" id="KW-0645">Protease</keyword>
<evidence type="ECO:0000259" key="8">
    <source>
        <dbReference type="Pfam" id="PF10502"/>
    </source>
</evidence>
<dbReference type="InterPro" id="IPR019533">
    <property type="entry name" value="Peptidase_S26"/>
</dbReference>
<dbReference type="Gene3D" id="2.10.109.10">
    <property type="entry name" value="Umud Fragment, subunit A"/>
    <property type="match status" value="1"/>
</dbReference>
<dbReference type="CDD" id="cd06530">
    <property type="entry name" value="S26_SPase_I"/>
    <property type="match status" value="1"/>
</dbReference>
<keyword evidence="5" id="KW-0472">Membrane</keyword>
<organism evidence="9 10">
    <name type="scientific">Colletotrichum spinosum</name>
    <dbReference type="NCBI Taxonomy" id="1347390"/>
    <lineage>
        <taxon>Eukaryota</taxon>
        <taxon>Fungi</taxon>
        <taxon>Dikarya</taxon>
        <taxon>Ascomycota</taxon>
        <taxon>Pezizomycotina</taxon>
        <taxon>Sordariomycetes</taxon>
        <taxon>Hypocreomycetidae</taxon>
        <taxon>Glomerellales</taxon>
        <taxon>Glomerellaceae</taxon>
        <taxon>Colletotrichum</taxon>
        <taxon>Colletotrichum orbiculare species complex</taxon>
    </lineage>
</organism>
<dbReference type="InterPro" id="IPR036286">
    <property type="entry name" value="LexA/Signal_pep-like_sf"/>
</dbReference>
<evidence type="ECO:0000256" key="1">
    <source>
        <dbReference type="ARBA" id="ARBA00004273"/>
    </source>
</evidence>
<comment type="subcellular location">
    <subcellularLocation>
        <location evidence="1">Mitochondrion inner membrane</location>
    </subcellularLocation>
</comment>
<proteinExistence type="inferred from homology"/>
<dbReference type="PROSITE" id="PS00760">
    <property type="entry name" value="SPASE_I_2"/>
    <property type="match status" value="1"/>
</dbReference>
<reference evidence="9 10" key="1">
    <citation type="submission" date="2018-11" db="EMBL/GenBank/DDBJ databases">
        <title>Genome sequence and assembly of Colletotrichum spinosum.</title>
        <authorList>
            <person name="Gan P."/>
            <person name="Shirasu K."/>
        </authorList>
    </citation>
    <scope>NUCLEOTIDE SEQUENCE [LARGE SCALE GENOMIC DNA]</scope>
    <source>
        <strain evidence="9 10">CBS 515.97</strain>
    </source>
</reference>
<dbReference type="Proteomes" id="UP000295083">
    <property type="component" value="Unassembled WGS sequence"/>
</dbReference>
<keyword evidence="4" id="KW-0496">Mitochondrion</keyword>
<dbReference type="GO" id="GO:0042720">
    <property type="term" value="C:mitochondrial inner membrane peptidase complex"/>
    <property type="evidence" value="ECO:0007669"/>
    <property type="project" value="TreeGrafter"/>
</dbReference>
<dbReference type="InterPro" id="IPR019757">
    <property type="entry name" value="Pept_S26A_signal_pept_1_Lys-AS"/>
</dbReference>
<accession>A0A4R8Q7M7</accession>
<dbReference type="AlphaFoldDB" id="A0A4R8Q7M7"/>
<dbReference type="GO" id="GO:0006465">
    <property type="term" value="P:signal peptide processing"/>
    <property type="evidence" value="ECO:0007669"/>
    <property type="project" value="InterPro"/>
</dbReference>
<feature type="active site" evidence="7">
    <location>
        <position position="86"/>
    </location>
</feature>
<evidence type="ECO:0000256" key="4">
    <source>
        <dbReference type="ARBA" id="ARBA00023128"/>
    </source>
</evidence>
<dbReference type="PANTHER" id="PTHR12383">
    <property type="entry name" value="PROTEASE FAMILY S26 MITOCHONDRIAL INNER MEMBRANE PROTEASE-RELATED"/>
    <property type="match status" value="1"/>
</dbReference>